<evidence type="ECO:0000256" key="1">
    <source>
        <dbReference type="SAM" id="MobiDB-lite"/>
    </source>
</evidence>
<protein>
    <submittedName>
        <fullName evidence="2">Uncharacterized protein</fullName>
    </submittedName>
</protein>
<sequence>MTPGTEPGKGSERQRSEPDENDGGLSVGDPLTRHTRRLARMCDTCIFRPGNPMHLQPGRLAELVSQTQASDGYIVCHSTLPGVAPPEVRPAVCRGFADRYDTQALQIIARLFGFDDIDPASLTS</sequence>
<dbReference type="EMBL" id="JAPNTZ010000009">
    <property type="protein sequence ID" value="MCY1141527.1"/>
    <property type="molecule type" value="Genomic_DNA"/>
</dbReference>
<evidence type="ECO:0000313" key="2">
    <source>
        <dbReference type="EMBL" id="MCY1141527.1"/>
    </source>
</evidence>
<evidence type="ECO:0000313" key="3">
    <source>
        <dbReference type="Proteomes" id="UP001151002"/>
    </source>
</evidence>
<feature type="compositionally biased region" description="Basic and acidic residues" evidence="1">
    <location>
        <begin position="9"/>
        <end position="18"/>
    </location>
</feature>
<name>A0ABT4B4V4_9ACTN</name>
<reference evidence="2" key="1">
    <citation type="submission" date="2022-11" db="EMBL/GenBank/DDBJ databases">
        <authorList>
            <person name="Somphong A."/>
            <person name="Phongsopitanun W."/>
        </authorList>
    </citation>
    <scope>NUCLEOTIDE SEQUENCE</scope>
    <source>
        <strain evidence="2">Pm04-4</strain>
    </source>
</reference>
<gene>
    <name evidence="2" type="ORF">OWR29_26315</name>
</gene>
<organism evidence="2 3">
    <name type="scientific">Paractinoplanes pyxinae</name>
    <dbReference type="NCBI Taxonomy" id="2997416"/>
    <lineage>
        <taxon>Bacteria</taxon>
        <taxon>Bacillati</taxon>
        <taxon>Actinomycetota</taxon>
        <taxon>Actinomycetes</taxon>
        <taxon>Micromonosporales</taxon>
        <taxon>Micromonosporaceae</taxon>
        <taxon>Paractinoplanes</taxon>
    </lineage>
</organism>
<feature type="region of interest" description="Disordered" evidence="1">
    <location>
        <begin position="1"/>
        <end position="32"/>
    </location>
</feature>
<keyword evidence="3" id="KW-1185">Reference proteome</keyword>
<dbReference type="Proteomes" id="UP001151002">
    <property type="component" value="Unassembled WGS sequence"/>
</dbReference>
<proteinExistence type="predicted"/>
<dbReference type="RefSeq" id="WP_267565909.1">
    <property type="nucleotide sequence ID" value="NZ_JAPNTZ010000009.1"/>
</dbReference>
<comment type="caution">
    <text evidence="2">The sequence shown here is derived from an EMBL/GenBank/DDBJ whole genome shotgun (WGS) entry which is preliminary data.</text>
</comment>
<accession>A0ABT4B4V4</accession>